<comment type="subcellular location">
    <subcellularLocation>
        <location evidence="1 9">Cell inner membrane</location>
        <topology evidence="1 9">Multi-pass membrane protein</topology>
    </subcellularLocation>
</comment>
<keyword evidence="3" id="KW-1003">Cell membrane</keyword>
<gene>
    <name evidence="11" type="ORF">NCTC12872_00231</name>
</gene>
<keyword evidence="12" id="KW-1185">Reference proteome</keyword>
<evidence type="ECO:0000256" key="9">
    <source>
        <dbReference type="RuleBase" id="RU369079"/>
    </source>
</evidence>
<dbReference type="GO" id="GO:0005886">
    <property type="term" value="C:plasma membrane"/>
    <property type="evidence" value="ECO:0007669"/>
    <property type="project" value="UniProtKB-SubCell"/>
</dbReference>
<comment type="function">
    <text evidence="9">Part of the tripartite ATP-independent periplasmic (TRAP) transport system.</text>
</comment>
<comment type="similarity">
    <text evidence="8 9">Belongs to the TRAP transporter small permease family.</text>
</comment>
<keyword evidence="6 9" id="KW-1133">Transmembrane helix</keyword>
<comment type="subunit">
    <text evidence="9">The complex comprises the extracytoplasmic solute receptor protein and the two transmembrane proteins.</text>
</comment>
<feature type="transmembrane region" description="Helical" evidence="9">
    <location>
        <begin position="92"/>
        <end position="113"/>
    </location>
</feature>
<evidence type="ECO:0000256" key="7">
    <source>
        <dbReference type="ARBA" id="ARBA00023136"/>
    </source>
</evidence>
<proteinExistence type="inferred from homology"/>
<evidence type="ECO:0000256" key="8">
    <source>
        <dbReference type="ARBA" id="ARBA00038436"/>
    </source>
</evidence>
<evidence type="ECO:0000256" key="6">
    <source>
        <dbReference type="ARBA" id="ARBA00022989"/>
    </source>
</evidence>
<feature type="transmembrane region" description="Helical" evidence="9">
    <location>
        <begin position="21"/>
        <end position="42"/>
    </location>
</feature>
<dbReference type="EMBL" id="UGTA01000001">
    <property type="protein sequence ID" value="SUB58278.1"/>
    <property type="molecule type" value="Genomic_DNA"/>
</dbReference>
<dbReference type="PANTHER" id="PTHR35011">
    <property type="entry name" value="2,3-DIKETO-L-GULONATE TRAP TRANSPORTER SMALL PERMEASE PROTEIN YIAM"/>
    <property type="match status" value="1"/>
</dbReference>
<feature type="transmembrane region" description="Helical" evidence="9">
    <location>
        <begin position="142"/>
        <end position="165"/>
    </location>
</feature>
<evidence type="ECO:0000256" key="5">
    <source>
        <dbReference type="ARBA" id="ARBA00022692"/>
    </source>
</evidence>
<organism evidence="11 12">
    <name type="scientific">Phocoenobacter uteri</name>
    <dbReference type="NCBI Taxonomy" id="146806"/>
    <lineage>
        <taxon>Bacteria</taxon>
        <taxon>Pseudomonadati</taxon>
        <taxon>Pseudomonadota</taxon>
        <taxon>Gammaproteobacteria</taxon>
        <taxon>Pasteurellales</taxon>
        <taxon>Pasteurellaceae</taxon>
        <taxon>Phocoenobacter</taxon>
    </lineage>
</organism>
<keyword evidence="7 9" id="KW-0472">Membrane</keyword>
<keyword evidence="4 9" id="KW-0997">Cell inner membrane</keyword>
<feature type="transmembrane region" description="Helical" evidence="9">
    <location>
        <begin position="48"/>
        <end position="71"/>
    </location>
</feature>
<dbReference type="GO" id="GO:0022857">
    <property type="term" value="F:transmembrane transporter activity"/>
    <property type="evidence" value="ECO:0007669"/>
    <property type="project" value="UniProtKB-UniRule"/>
</dbReference>
<sequence>MENTPEIKTRLDKVIEWIGEKLSLIFLFIVAITFLEVFLRYVLNSPTIWVHETAIFLGGSLFIFGGAYALATDKHVRVVLIYDNVTTKTRHWLNIFHHIMGLTFSSMMTWAAYKMAKESWIKPWGDWQLETSGTAWNTHFPAYLKAIILITMIIVSIQFILKLIAEIRLLLGGKNV</sequence>
<dbReference type="InterPro" id="IPR007387">
    <property type="entry name" value="TRAP_DctQ"/>
</dbReference>
<evidence type="ECO:0000313" key="12">
    <source>
        <dbReference type="Proteomes" id="UP000255417"/>
    </source>
</evidence>
<dbReference type="PANTHER" id="PTHR35011:SF4">
    <property type="entry name" value="SLL1102 PROTEIN"/>
    <property type="match status" value="1"/>
</dbReference>
<dbReference type="AlphaFoldDB" id="A0A379C7Z6"/>
<evidence type="ECO:0000256" key="4">
    <source>
        <dbReference type="ARBA" id="ARBA00022519"/>
    </source>
</evidence>
<dbReference type="Pfam" id="PF04290">
    <property type="entry name" value="DctQ"/>
    <property type="match status" value="1"/>
</dbReference>
<evidence type="ECO:0000256" key="1">
    <source>
        <dbReference type="ARBA" id="ARBA00004429"/>
    </source>
</evidence>
<evidence type="ECO:0000313" key="11">
    <source>
        <dbReference type="EMBL" id="SUB58278.1"/>
    </source>
</evidence>
<dbReference type="OrthoDB" id="8559033at2"/>
<keyword evidence="2 9" id="KW-0813">Transport</keyword>
<dbReference type="RefSeq" id="WP_115314807.1">
    <property type="nucleotide sequence ID" value="NZ_LWIF01000001.1"/>
</dbReference>
<dbReference type="Proteomes" id="UP000255417">
    <property type="component" value="Unassembled WGS sequence"/>
</dbReference>
<evidence type="ECO:0000256" key="2">
    <source>
        <dbReference type="ARBA" id="ARBA00022448"/>
    </source>
</evidence>
<name>A0A379C7Z6_9PAST</name>
<feature type="domain" description="Tripartite ATP-independent periplasmic transporters DctQ component" evidence="10">
    <location>
        <begin position="29"/>
        <end position="164"/>
    </location>
</feature>
<accession>A0A379C7Z6</accession>
<evidence type="ECO:0000259" key="10">
    <source>
        <dbReference type="Pfam" id="PF04290"/>
    </source>
</evidence>
<reference evidence="11 12" key="1">
    <citation type="submission" date="2018-06" db="EMBL/GenBank/DDBJ databases">
        <authorList>
            <consortium name="Pathogen Informatics"/>
            <person name="Doyle S."/>
        </authorList>
    </citation>
    <scope>NUCLEOTIDE SEQUENCE [LARGE SCALE GENOMIC DNA]</scope>
    <source>
        <strain evidence="11 12">NCTC12872</strain>
    </source>
</reference>
<evidence type="ECO:0000256" key="3">
    <source>
        <dbReference type="ARBA" id="ARBA00022475"/>
    </source>
</evidence>
<protein>
    <recommendedName>
        <fullName evidence="9">TRAP transporter small permease protein</fullName>
    </recommendedName>
</protein>
<dbReference type="InterPro" id="IPR055348">
    <property type="entry name" value="DctQ"/>
</dbReference>
<keyword evidence="5 9" id="KW-0812">Transmembrane</keyword>